<evidence type="ECO:0000313" key="5">
    <source>
        <dbReference type="Proteomes" id="UP000835052"/>
    </source>
</evidence>
<dbReference type="PANTHER" id="PTHR24413">
    <property type="entry name" value="SPECKLE-TYPE POZ PROTEIN"/>
    <property type="match status" value="1"/>
</dbReference>
<feature type="region of interest" description="Disordered" evidence="1">
    <location>
        <begin position="1"/>
        <end position="34"/>
    </location>
</feature>
<dbReference type="Proteomes" id="UP000835052">
    <property type="component" value="Unassembled WGS sequence"/>
</dbReference>
<gene>
    <name evidence="4" type="ORF">CAUJ_LOCUS777</name>
</gene>
<dbReference type="EMBL" id="CAJGYM010000001">
    <property type="protein sequence ID" value="CAD6184858.1"/>
    <property type="molecule type" value="Genomic_DNA"/>
</dbReference>
<dbReference type="SUPFAM" id="SSF54695">
    <property type="entry name" value="POZ domain"/>
    <property type="match status" value="1"/>
</dbReference>
<dbReference type="Gene3D" id="1.25.40.420">
    <property type="match status" value="1"/>
</dbReference>
<dbReference type="InterPro" id="IPR000210">
    <property type="entry name" value="BTB/POZ_dom"/>
</dbReference>
<reference evidence="4" key="1">
    <citation type="submission" date="2020-10" db="EMBL/GenBank/DDBJ databases">
        <authorList>
            <person name="Kikuchi T."/>
        </authorList>
    </citation>
    <scope>NUCLEOTIDE SEQUENCE</scope>
    <source>
        <strain evidence="4">NKZ352</strain>
    </source>
</reference>
<evidence type="ECO:0000256" key="1">
    <source>
        <dbReference type="SAM" id="MobiDB-lite"/>
    </source>
</evidence>
<evidence type="ECO:0000259" key="2">
    <source>
        <dbReference type="PROSITE" id="PS50097"/>
    </source>
</evidence>
<dbReference type="PROSITE" id="PS50144">
    <property type="entry name" value="MATH"/>
    <property type="match status" value="1"/>
</dbReference>
<dbReference type="PROSITE" id="PS50097">
    <property type="entry name" value="BTB"/>
    <property type="match status" value="1"/>
</dbReference>
<dbReference type="AlphaFoldDB" id="A0A8S1GQ74"/>
<dbReference type="Pfam" id="PF00651">
    <property type="entry name" value="BTB"/>
    <property type="match status" value="1"/>
</dbReference>
<dbReference type="InterPro" id="IPR002083">
    <property type="entry name" value="MATH/TRAF_dom"/>
</dbReference>
<dbReference type="SUPFAM" id="SSF49599">
    <property type="entry name" value="TRAF domain-like"/>
    <property type="match status" value="1"/>
</dbReference>
<feature type="compositionally biased region" description="Basic residues" evidence="1">
    <location>
        <begin position="1"/>
        <end position="10"/>
    </location>
</feature>
<feature type="domain" description="MATH" evidence="3">
    <location>
        <begin position="51"/>
        <end position="185"/>
    </location>
</feature>
<feature type="domain" description="BTB" evidence="2">
    <location>
        <begin position="230"/>
        <end position="302"/>
    </location>
</feature>
<dbReference type="OrthoDB" id="5771911at2759"/>
<keyword evidence="5" id="KW-1185">Reference proteome</keyword>
<name>A0A8S1GQ74_9PELO</name>
<sequence>MLRAARKRRLGERAESSSLLGGHDNSPFAPSSSRRLSSIKNECVTTVEPVVLVQRWTVNNFESLIKLSQPGVCLRSSVFRDNALPDACWQLCLYPGGKREENANHVSLFLKMSATAQMKEVLVKAEYRFYFLDDNDEAKFSNVNIGEFHAKPPKGGHSWGLRNIPRQKVQNSIRSDKSLVISCCIELIPDVTKVPCKKMPATPVLQRHCMEVPKGFIDAELEMLRSGEGADMEICAGAENTREVFRTHSYKLISHSAVFRAMLSHDSLQETQDRKITISDFSSMAVRVMLEFLYTGTLITNLEVEDAAEVMQIADKYALSELKKTCEQQLLGRLAVANVLECVTWADTLGANSLLEACLDYIAANRQKIMNLSTWRQFLNSNTQLGNVVMERMVYSVDVPPVKKSRM</sequence>
<proteinExistence type="predicted"/>
<dbReference type="Gene3D" id="3.30.710.10">
    <property type="entry name" value="Potassium Channel Kv1.1, Chain A"/>
    <property type="match status" value="1"/>
</dbReference>
<accession>A0A8S1GQ74</accession>
<evidence type="ECO:0000313" key="4">
    <source>
        <dbReference type="EMBL" id="CAD6184858.1"/>
    </source>
</evidence>
<dbReference type="GO" id="GO:0030163">
    <property type="term" value="P:protein catabolic process"/>
    <property type="evidence" value="ECO:0007669"/>
    <property type="project" value="UniProtKB-ARBA"/>
</dbReference>
<evidence type="ECO:0000259" key="3">
    <source>
        <dbReference type="PROSITE" id="PS50144"/>
    </source>
</evidence>
<dbReference type="Pfam" id="PF22486">
    <property type="entry name" value="MATH_2"/>
    <property type="match status" value="1"/>
</dbReference>
<protein>
    <recommendedName>
        <fullName evidence="6">BTB domain-containing protein</fullName>
    </recommendedName>
</protein>
<dbReference type="Gene3D" id="2.60.210.10">
    <property type="entry name" value="Apoptosis, Tumor Necrosis Factor Receptor Associated Protein 2, Chain A"/>
    <property type="match status" value="1"/>
</dbReference>
<dbReference type="CDD" id="cd18186">
    <property type="entry name" value="BTB_POZ_ZBTB_KLHL-like"/>
    <property type="match status" value="1"/>
</dbReference>
<dbReference type="InterPro" id="IPR011333">
    <property type="entry name" value="SKP1/BTB/POZ_sf"/>
</dbReference>
<evidence type="ECO:0008006" key="6">
    <source>
        <dbReference type="Google" id="ProtNLM"/>
    </source>
</evidence>
<dbReference type="SMART" id="SM00225">
    <property type="entry name" value="BTB"/>
    <property type="match status" value="1"/>
</dbReference>
<organism evidence="4 5">
    <name type="scientific">Caenorhabditis auriculariae</name>
    <dbReference type="NCBI Taxonomy" id="2777116"/>
    <lineage>
        <taxon>Eukaryota</taxon>
        <taxon>Metazoa</taxon>
        <taxon>Ecdysozoa</taxon>
        <taxon>Nematoda</taxon>
        <taxon>Chromadorea</taxon>
        <taxon>Rhabditida</taxon>
        <taxon>Rhabditina</taxon>
        <taxon>Rhabditomorpha</taxon>
        <taxon>Rhabditoidea</taxon>
        <taxon>Rhabditidae</taxon>
        <taxon>Peloderinae</taxon>
        <taxon>Caenorhabditis</taxon>
    </lineage>
</organism>
<dbReference type="InterPro" id="IPR008974">
    <property type="entry name" value="TRAF-like"/>
</dbReference>
<comment type="caution">
    <text evidence="4">The sequence shown here is derived from an EMBL/GenBank/DDBJ whole genome shotgun (WGS) entry which is preliminary data.</text>
</comment>
<dbReference type="CDD" id="cd00121">
    <property type="entry name" value="MATH"/>
    <property type="match status" value="1"/>
</dbReference>